<organism evidence="8 9">
    <name type="scientific">Stutzerimonas stutzeri</name>
    <name type="common">Pseudomonas stutzeri</name>
    <dbReference type="NCBI Taxonomy" id="316"/>
    <lineage>
        <taxon>Bacteria</taxon>
        <taxon>Pseudomonadati</taxon>
        <taxon>Pseudomonadota</taxon>
        <taxon>Gammaproteobacteria</taxon>
        <taxon>Pseudomonadales</taxon>
        <taxon>Pseudomonadaceae</taxon>
        <taxon>Stutzerimonas</taxon>
    </lineage>
</organism>
<dbReference type="Proteomes" id="UP000236023">
    <property type="component" value="Unassembled WGS sequence"/>
</dbReference>
<feature type="domain" description="Cyclic nucleotide-binding" evidence="6">
    <location>
        <begin position="18"/>
        <end position="115"/>
    </location>
</feature>
<accession>A0A2N8SY91</accession>
<dbReference type="InterPro" id="IPR000160">
    <property type="entry name" value="GGDEF_dom"/>
</dbReference>
<protein>
    <recommendedName>
        <fullName evidence="3">diguanylate cyclase</fullName>
        <ecNumber evidence="3">2.7.7.65</ecNumber>
    </recommendedName>
</protein>
<dbReference type="CDD" id="cd01949">
    <property type="entry name" value="GGDEF"/>
    <property type="match status" value="1"/>
</dbReference>
<dbReference type="SUPFAM" id="SSF55073">
    <property type="entry name" value="Nucleotide cyclase"/>
    <property type="match status" value="1"/>
</dbReference>
<dbReference type="EC" id="2.7.7.65" evidence="3"/>
<dbReference type="Gene3D" id="3.30.70.270">
    <property type="match status" value="1"/>
</dbReference>
<dbReference type="Pfam" id="PF00990">
    <property type="entry name" value="GGDEF"/>
    <property type="match status" value="1"/>
</dbReference>
<dbReference type="PROSITE" id="PS50887">
    <property type="entry name" value="GGDEF"/>
    <property type="match status" value="1"/>
</dbReference>
<proteinExistence type="predicted"/>
<dbReference type="GO" id="GO:0005886">
    <property type="term" value="C:plasma membrane"/>
    <property type="evidence" value="ECO:0007669"/>
    <property type="project" value="UniProtKB-SubCell"/>
</dbReference>
<evidence type="ECO:0000259" key="6">
    <source>
        <dbReference type="PROSITE" id="PS50042"/>
    </source>
</evidence>
<dbReference type="FunFam" id="3.30.70.270:FF:000001">
    <property type="entry name" value="Diguanylate cyclase domain protein"/>
    <property type="match status" value="1"/>
</dbReference>
<dbReference type="InterPro" id="IPR018490">
    <property type="entry name" value="cNMP-bd_dom_sf"/>
</dbReference>
<dbReference type="AlphaFoldDB" id="A0A2N8SY91"/>
<evidence type="ECO:0000313" key="9">
    <source>
        <dbReference type="Proteomes" id="UP000236023"/>
    </source>
</evidence>
<dbReference type="InterPro" id="IPR029787">
    <property type="entry name" value="Nucleotide_cyclase"/>
</dbReference>
<evidence type="ECO:0000259" key="7">
    <source>
        <dbReference type="PROSITE" id="PS50887"/>
    </source>
</evidence>
<dbReference type="Pfam" id="PF00027">
    <property type="entry name" value="cNMP_binding"/>
    <property type="match status" value="1"/>
</dbReference>
<dbReference type="EMBL" id="POUT01000009">
    <property type="protein sequence ID" value="PNG07447.1"/>
    <property type="molecule type" value="Genomic_DNA"/>
</dbReference>
<dbReference type="InterPro" id="IPR050469">
    <property type="entry name" value="Diguanylate_Cyclase"/>
</dbReference>
<comment type="subcellular location">
    <subcellularLocation>
        <location evidence="2">Cell inner membrane</location>
    </subcellularLocation>
</comment>
<dbReference type="SMART" id="SM00267">
    <property type="entry name" value="GGDEF"/>
    <property type="match status" value="1"/>
</dbReference>
<reference evidence="8 9" key="1">
    <citation type="submission" date="2018-01" db="EMBL/GenBank/DDBJ databases">
        <title>Denitrification phenotypes of diverse strains of Pseudomonas stutzeri.</title>
        <authorList>
            <person name="Milligan D.A."/>
            <person name="Bergaust L."/>
            <person name="Bakken L.R."/>
            <person name="Frostegard A."/>
        </authorList>
    </citation>
    <scope>NUCLEOTIDE SEQUENCE [LARGE SCALE GENOMIC DNA]</scope>
    <source>
        <strain evidence="8 9">24a75</strain>
    </source>
</reference>
<dbReference type="SMART" id="SM00100">
    <property type="entry name" value="cNMP"/>
    <property type="match status" value="1"/>
</dbReference>
<dbReference type="Gene3D" id="2.60.120.10">
    <property type="entry name" value="Jelly Rolls"/>
    <property type="match status" value="1"/>
</dbReference>
<dbReference type="NCBIfam" id="TIGR00254">
    <property type="entry name" value="GGDEF"/>
    <property type="match status" value="1"/>
</dbReference>
<sequence length="311" mass="35395">MKRVQGKADLQQIRQMRLLQHVDEPCLAALLDKFETCDIDAHEVLLSPHKPNRHLYLVLHGELTVHLDSMDNQPLRVIETGDCVGEVSFCDQHFPSAYVVAHRPSRLLRLHCREFACLARSPQVMQNLATLLCERVRLCDQVIVRSEHNANIDMLTGVFNRRWLEHIFERESTRCAFNHRPLSMLMLDIDRFKSYNDSHGHLTGDRALCLVARTLGSQLRPKDSLVRFGGEEFVILLPELELDEARRIAERLRQSVEQAASGDASVGALPDVTISIGLAQLRPHDTLEDLINRADQALYQAKERGRNCLCG</sequence>
<dbReference type="PANTHER" id="PTHR45138:SF9">
    <property type="entry name" value="DIGUANYLATE CYCLASE DGCM-RELATED"/>
    <property type="match status" value="1"/>
</dbReference>
<feature type="domain" description="GGDEF" evidence="7">
    <location>
        <begin position="180"/>
        <end position="311"/>
    </location>
</feature>
<evidence type="ECO:0000313" key="8">
    <source>
        <dbReference type="EMBL" id="PNG07447.1"/>
    </source>
</evidence>
<feature type="coiled-coil region" evidence="5">
    <location>
        <begin position="242"/>
        <end position="304"/>
    </location>
</feature>
<evidence type="ECO:0000256" key="2">
    <source>
        <dbReference type="ARBA" id="ARBA00004533"/>
    </source>
</evidence>
<comment type="cofactor">
    <cofactor evidence="1">
        <name>Mg(2+)</name>
        <dbReference type="ChEBI" id="CHEBI:18420"/>
    </cofactor>
</comment>
<dbReference type="RefSeq" id="WP_102895170.1">
    <property type="nucleotide sequence ID" value="NZ_JAMOHU010000038.1"/>
</dbReference>
<dbReference type="CDD" id="cd00038">
    <property type="entry name" value="CAP_ED"/>
    <property type="match status" value="1"/>
</dbReference>
<comment type="catalytic activity">
    <reaction evidence="4">
        <text>2 GTP = 3',3'-c-di-GMP + 2 diphosphate</text>
        <dbReference type="Rhea" id="RHEA:24898"/>
        <dbReference type="ChEBI" id="CHEBI:33019"/>
        <dbReference type="ChEBI" id="CHEBI:37565"/>
        <dbReference type="ChEBI" id="CHEBI:58805"/>
        <dbReference type="EC" id="2.7.7.65"/>
    </reaction>
</comment>
<evidence type="ECO:0000256" key="3">
    <source>
        <dbReference type="ARBA" id="ARBA00012528"/>
    </source>
</evidence>
<evidence type="ECO:0000256" key="5">
    <source>
        <dbReference type="SAM" id="Coils"/>
    </source>
</evidence>
<name>A0A2N8SY91_STUST</name>
<dbReference type="InterPro" id="IPR014710">
    <property type="entry name" value="RmlC-like_jellyroll"/>
</dbReference>
<dbReference type="InterPro" id="IPR000595">
    <property type="entry name" value="cNMP-bd_dom"/>
</dbReference>
<dbReference type="InterPro" id="IPR043128">
    <property type="entry name" value="Rev_trsase/Diguanyl_cyclase"/>
</dbReference>
<evidence type="ECO:0000256" key="1">
    <source>
        <dbReference type="ARBA" id="ARBA00001946"/>
    </source>
</evidence>
<comment type="caution">
    <text evidence="8">The sequence shown here is derived from an EMBL/GenBank/DDBJ whole genome shotgun (WGS) entry which is preliminary data.</text>
</comment>
<dbReference type="GO" id="GO:0052621">
    <property type="term" value="F:diguanylate cyclase activity"/>
    <property type="evidence" value="ECO:0007669"/>
    <property type="project" value="UniProtKB-EC"/>
</dbReference>
<dbReference type="SUPFAM" id="SSF51206">
    <property type="entry name" value="cAMP-binding domain-like"/>
    <property type="match status" value="1"/>
</dbReference>
<gene>
    <name evidence="8" type="ORF">CXK94_16690</name>
</gene>
<evidence type="ECO:0000256" key="4">
    <source>
        <dbReference type="ARBA" id="ARBA00034247"/>
    </source>
</evidence>
<dbReference type="PROSITE" id="PS50042">
    <property type="entry name" value="CNMP_BINDING_3"/>
    <property type="match status" value="1"/>
</dbReference>
<keyword evidence="5" id="KW-0175">Coiled coil</keyword>
<dbReference type="PANTHER" id="PTHR45138">
    <property type="entry name" value="REGULATORY COMPONENTS OF SENSORY TRANSDUCTION SYSTEM"/>
    <property type="match status" value="1"/>
</dbReference>